<comment type="caution">
    <text evidence="3">The sequence shown here is derived from an EMBL/GenBank/DDBJ whole genome shotgun (WGS) entry which is preliminary data.</text>
</comment>
<sequence length="198" mass="22968">MDFEEIKNNVGSNIRALRKSHEETQEDLANAINISKESIAKIEQGNVCLTLENQCKIAEHYHVSHDYILKGDGYGTILESLESFISFKLQDCTVGNQKLQYPQLEINQFLFNYLLQSARAEQAKNIPDKIRKLWHDEEKKNFFDSMKNNVQKTIRLALVKTELIFPDSNKEDWKQTDLLREIDKSIDSLFVESNSPND</sequence>
<dbReference type="CDD" id="cd00093">
    <property type="entry name" value="HTH_XRE"/>
    <property type="match status" value="1"/>
</dbReference>
<organism evidence="3 4">
    <name type="scientific">Bariatricus massiliensis</name>
    <dbReference type="NCBI Taxonomy" id="1745713"/>
    <lineage>
        <taxon>Bacteria</taxon>
        <taxon>Bacillati</taxon>
        <taxon>Bacillota</taxon>
        <taxon>Clostridia</taxon>
        <taxon>Lachnospirales</taxon>
        <taxon>Lachnospiraceae</taxon>
        <taxon>Bariatricus</taxon>
    </lineage>
</organism>
<dbReference type="Pfam" id="PF01381">
    <property type="entry name" value="HTH_3"/>
    <property type="match status" value="1"/>
</dbReference>
<name>A0ABS8DDY4_9FIRM</name>
<dbReference type="Proteomes" id="UP001299546">
    <property type="component" value="Unassembled WGS sequence"/>
</dbReference>
<dbReference type="InterPro" id="IPR010982">
    <property type="entry name" value="Lambda_DNA-bd_dom_sf"/>
</dbReference>
<dbReference type="InterPro" id="IPR001387">
    <property type="entry name" value="Cro/C1-type_HTH"/>
</dbReference>
<dbReference type="EMBL" id="JAJCIS010000002">
    <property type="protein sequence ID" value="MCB7386626.1"/>
    <property type="molecule type" value="Genomic_DNA"/>
</dbReference>
<feature type="domain" description="HTH cro/C1-type" evidence="2">
    <location>
        <begin position="14"/>
        <end position="68"/>
    </location>
</feature>
<evidence type="ECO:0000313" key="3">
    <source>
        <dbReference type="EMBL" id="MCB7386626.1"/>
    </source>
</evidence>
<dbReference type="SUPFAM" id="SSF47413">
    <property type="entry name" value="lambda repressor-like DNA-binding domains"/>
    <property type="match status" value="1"/>
</dbReference>
<gene>
    <name evidence="3" type="ORF">LIZ65_04940</name>
</gene>
<keyword evidence="4" id="KW-1185">Reference proteome</keyword>
<accession>A0ABS8DDY4</accession>
<evidence type="ECO:0000256" key="1">
    <source>
        <dbReference type="ARBA" id="ARBA00023125"/>
    </source>
</evidence>
<dbReference type="RefSeq" id="WP_066736585.1">
    <property type="nucleotide sequence ID" value="NZ_JAJCIQ010000002.1"/>
</dbReference>
<protein>
    <submittedName>
        <fullName evidence="3">Helix-turn-helix domain-containing protein</fullName>
    </submittedName>
</protein>
<evidence type="ECO:0000259" key="2">
    <source>
        <dbReference type="PROSITE" id="PS50943"/>
    </source>
</evidence>
<keyword evidence="1" id="KW-0238">DNA-binding</keyword>
<evidence type="ECO:0000313" key="4">
    <source>
        <dbReference type="Proteomes" id="UP001299546"/>
    </source>
</evidence>
<dbReference type="PROSITE" id="PS50943">
    <property type="entry name" value="HTH_CROC1"/>
    <property type="match status" value="1"/>
</dbReference>
<reference evidence="3 4" key="1">
    <citation type="submission" date="2021-10" db="EMBL/GenBank/DDBJ databases">
        <title>Collection of gut derived symbiotic bacterial strains cultured from healthy donors.</title>
        <authorList>
            <person name="Lin H."/>
            <person name="Littmann E."/>
            <person name="Kohout C."/>
            <person name="Pamer E.G."/>
        </authorList>
    </citation>
    <scope>NUCLEOTIDE SEQUENCE [LARGE SCALE GENOMIC DNA]</scope>
    <source>
        <strain evidence="3 4">DFI.1.165</strain>
    </source>
</reference>
<dbReference type="PANTHER" id="PTHR46558">
    <property type="entry name" value="TRACRIPTIONAL REGULATORY PROTEIN-RELATED-RELATED"/>
    <property type="match status" value="1"/>
</dbReference>
<proteinExistence type="predicted"/>
<dbReference type="SMART" id="SM00530">
    <property type="entry name" value="HTH_XRE"/>
    <property type="match status" value="1"/>
</dbReference>
<dbReference type="PANTHER" id="PTHR46558:SF11">
    <property type="entry name" value="HTH-TYPE TRANSCRIPTIONAL REGULATOR XRE"/>
    <property type="match status" value="1"/>
</dbReference>
<dbReference type="Gene3D" id="1.10.260.40">
    <property type="entry name" value="lambda repressor-like DNA-binding domains"/>
    <property type="match status" value="1"/>
</dbReference>